<name>D4DR35_NEIEG</name>
<evidence type="ECO:0000313" key="2">
    <source>
        <dbReference type="Proteomes" id="UP000005536"/>
    </source>
</evidence>
<protein>
    <submittedName>
        <fullName evidence="1">Uncharacterized protein</fullName>
    </submittedName>
</protein>
<comment type="caution">
    <text evidence="1">The sequence shown here is derived from an EMBL/GenBank/DDBJ whole genome shotgun (WGS) entry which is preliminary data.</text>
</comment>
<proteinExistence type="predicted"/>
<dbReference type="Proteomes" id="UP000005536">
    <property type="component" value="Unassembled WGS sequence"/>
</dbReference>
<gene>
    <name evidence="1" type="ORF">NEIELOOT_01528</name>
</gene>
<dbReference type="AlphaFoldDB" id="D4DR35"/>
<dbReference type="EMBL" id="ADBF01000042">
    <property type="protein sequence ID" value="EFE49783.1"/>
    <property type="molecule type" value="Genomic_DNA"/>
</dbReference>
<organism evidence="1 2">
    <name type="scientific">Neisseria elongata subsp. glycolytica ATCC 29315</name>
    <dbReference type="NCBI Taxonomy" id="546263"/>
    <lineage>
        <taxon>Bacteria</taxon>
        <taxon>Pseudomonadati</taxon>
        <taxon>Pseudomonadota</taxon>
        <taxon>Betaproteobacteria</taxon>
        <taxon>Neisseriales</taxon>
        <taxon>Neisseriaceae</taxon>
        <taxon>Neisseria</taxon>
    </lineage>
</organism>
<reference evidence="1 2" key="1">
    <citation type="submission" date="2010-02" db="EMBL/GenBank/DDBJ databases">
        <authorList>
            <person name="Weinstock G."/>
            <person name="Sodergren E."/>
            <person name="Clifton S."/>
            <person name="Fulton L."/>
            <person name="Fulton B."/>
            <person name="Courtney L."/>
            <person name="Fronick C."/>
            <person name="Harrison M."/>
            <person name="Strong C."/>
            <person name="Farmer C."/>
            <person name="Delahaunty K."/>
            <person name="Markovic C."/>
            <person name="Hall O."/>
            <person name="Minx P."/>
            <person name="Tomlinson C."/>
            <person name="Mitreva M."/>
            <person name="Nelson J."/>
            <person name="Hou S."/>
            <person name="Wollam A."/>
            <person name="Pepin K.H."/>
            <person name="Johnson M."/>
            <person name="Bhonagiri V."/>
            <person name="Zhang X."/>
            <person name="Suruliraj S."/>
            <person name="Warren W."/>
            <person name="Chinwalla A."/>
            <person name="Mardis E.R."/>
            <person name="Wilson R.K."/>
        </authorList>
    </citation>
    <scope>NUCLEOTIDE SEQUENCE [LARGE SCALE GENOMIC DNA]</scope>
    <source>
        <strain evidence="1 2">ATCC 29315</strain>
    </source>
</reference>
<evidence type="ECO:0000313" key="1">
    <source>
        <dbReference type="EMBL" id="EFE49783.1"/>
    </source>
</evidence>
<sequence length="81" mass="8919">MPRLAVLFVLSAASSPCPDLNLIHYSSAGLERSCRRRRDAAGYCGGSAFMRTGRMFPFGKFLGLPFMCLSGRRADCLPRMV</sequence>
<accession>D4DR35</accession>